<dbReference type="FunFam" id="3.30.390.30:FF:000001">
    <property type="entry name" value="Dihydrolipoyl dehydrogenase"/>
    <property type="match status" value="1"/>
</dbReference>
<evidence type="ECO:0000256" key="1">
    <source>
        <dbReference type="ARBA" id="ARBA00007532"/>
    </source>
</evidence>
<reference evidence="13 14" key="1">
    <citation type="submission" date="2019-08" db="EMBL/GenBank/DDBJ databases">
        <title>Hyperibacter terrae gen. nov., sp. nov. and Hyperibacter viscosus sp. nov., two new members in the family Rhodospirillaceae isolated from the rhizosphere of Hypericum perforatum.</title>
        <authorList>
            <person name="Noviana Z."/>
        </authorList>
    </citation>
    <scope>NUCLEOTIDE SEQUENCE [LARGE SCALE GENOMIC DNA]</scope>
    <source>
        <strain evidence="13 14">R5913</strain>
    </source>
</reference>
<accession>A0A5J6MCZ2</accession>
<keyword evidence="14" id="KW-1185">Reference proteome</keyword>
<dbReference type="PRINTS" id="PR00411">
    <property type="entry name" value="PNDRDTASEI"/>
</dbReference>
<keyword evidence="7 10" id="KW-0676">Redox-active center</keyword>
<keyword evidence="6" id="KW-1015">Disulfide bond</keyword>
<keyword evidence="8" id="KW-0520">NAD</keyword>
<evidence type="ECO:0000256" key="9">
    <source>
        <dbReference type="PIRSR" id="PIRSR000350-4"/>
    </source>
</evidence>
<dbReference type="RefSeq" id="WP_151175715.1">
    <property type="nucleotide sequence ID" value="NZ_CP042906.1"/>
</dbReference>
<organism evidence="13 14">
    <name type="scientific">Hypericibacter terrae</name>
    <dbReference type="NCBI Taxonomy" id="2602015"/>
    <lineage>
        <taxon>Bacteria</taxon>
        <taxon>Pseudomonadati</taxon>
        <taxon>Pseudomonadota</taxon>
        <taxon>Alphaproteobacteria</taxon>
        <taxon>Rhodospirillales</taxon>
        <taxon>Dongiaceae</taxon>
        <taxon>Hypericibacter</taxon>
    </lineage>
</organism>
<dbReference type="Gene3D" id="3.50.50.60">
    <property type="entry name" value="FAD/NAD(P)-binding domain"/>
    <property type="match status" value="2"/>
</dbReference>
<comment type="similarity">
    <text evidence="1 10">Belongs to the class-I pyridine nucleotide-disulfide oxidoreductase family.</text>
</comment>
<dbReference type="Pfam" id="PF07992">
    <property type="entry name" value="Pyr_redox_2"/>
    <property type="match status" value="1"/>
</dbReference>
<evidence type="ECO:0000313" key="13">
    <source>
        <dbReference type="EMBL" id="QEX15243.1"/>
    </source>
</evidence>
<evidence type="ECO:0000256" key="2">
    <source>
        <dbReference type="ARBA" id="ARBA00022630"/>
    </source>
</evidence>
<dbReference type="AlphaFoldDB" id="A0A5J6MCZ2"/>
<keyword evidence="2 10" id="KW-0285">Flavoprotein</keyword>
<evidence type="ECO:0000256" key="4">
    <source>
        <dbReference type="ARBA" id="ARBA00022857"/>
    </source>
</evidence>
<dbReference type="SUPFAM" id="SSF55424">
    <property type="entry name" value="FAD/NAD-linked reductases, dimerisation (C-terminal) domain"/>
    <property type="match status" value="1"/>
</dbReference>
<gene>
    <name evidence="13" type="primary">merA1</name>
    <name evidence="13" type="ORF">FRZ44_05240</name>
</gene>
<dbReference type="GO" id="GO:0050660">
    <property type="term" value="F:flavin adenine dinucleotide binding"/>
    <property type="evidence" value="ECO:0007669"/>
    <property type="project" value="TreeGrafter"/>
</dbReference>
<feature type="binding site" evidence="8">
    <location>
        <position position="53"/>
    </location>
    <ligand>
        <name>FAD</name>
        <dbReference type="ChEBI" id="CHEBI:57692"/>
    </ligand>
</feature>
<dbReference type="KEGG" id="htq:FRZ44_05240"/>
<feature type="binding site" evidence="8">
    <location>
        <position position="267"/>
    </location>
    <ligand>
        <name>NAD(+)</name>
        <dbReference type="ChEBI" id="CHEBI:57540"/>
    </ligand>
</feature>
<dbReference type="PRINTS" id="PR00368">
    <property type="entry name" value="FADPNR"/>
</dbReference>
<dbReference type="Gene3D" id="3.30.390.30">
    <property type="match status" value="1"/>
</dbReference>
<proteinExistence type="inferred from homology"/>
<dbReference type="GO" id="GO:0003955">
    <property type="term" value="F:NAD(P)H dehydrogenase (quinone) activity"/>
    <property type="evidence" value="ECO:0007669"/>
    <property type="project" value="TreeGrafter"/>
</dbReference>
<dbReference type="EMBL" id="CP042906">
    <property type="protein sequence ID" value="QEX15243.1"/>
    <property type="molecule type" value="Genomic_DNA"/>
</dbReference>
<feature type="domain" description="Pyridine nucleotide-disulphide oxidoreductase dimerisation" evidence="11">
    <location>
        <begin position="343"/>
        <end position="448"/>
    </location>
</feature>
<name>A0A5J6MCZ2_9PROT</name>
<keyword evidence="5 10" id="KW-0560">Oxidoreductase</keyword>
<protein>
    <submittedName>
        <fullName evidence="13">Dihydrolipoamide dehydrogenase</fullName>
    </submittedName>
</protein>
<dbReference type="Proteomes" id="UP000326202">
    <property type="component" value="Chromosome"/>
</dbReference>
<keyword evidence="8" id="KW-0547">Nucleotide-binding</keyword>
<dbReference type="Pfam" id="PF02852">
    <property type="entry name" value="Pyr_redox_dim"/>
    <property type="match status" value="1"/>
</dbReference>
<dbReference type="PANTHER" id="PTHR43014">
    <property type="entry name" value="MERCURIC REDUCTASE"/>
    <property type="match status" value="1"/>
</dbReference>
<feature type="binding site" evidence="8">
    <location>
        <position position="307"/>
    </location>
    <ligand>
        <name>FAD</name>
        <dbReference type="ChEBI" id="CHEBI:57692"/>
    </ligand>
</feature>
<evidence type="ECO:0000313" key="14">
    <source>
        <dbReference type="Proteomes" id="UP000326202"/>
    </source>
</evidence>
<dbReference type="OrthoDB" id="9764616at2"/>
<dbReference type="InterPro" id="IPR023753">
    <property type="entry name" value="FAD/NAD-binding_dom"/>
</dbReference>
<dbReference type="InterPro" id="IPR004099">
    <property type="entry name" value="Pyr_nucl-diS_OxRdtase_dimer"/>
</dbReference>
<evidence type="ECO:0000256" key="3">
    <source>
        <dbReference type="ARBA" id="ARBA00022827"/>
    </source>
</evidence>
<dbReference type="GO" id="GO:0016668">
    <property type="term" value="F:oxidoreductase activity, acting on a sulfur group of donors, NAD(P) as acceptor"/>
    <property type="evidence" value="ECO:0007669"/>
    <property type="project" value="InterPro"/>
</dbReference>
<evidence type="ECO:0000259" key="12">
    <source>
        <dbReference type="Pfam" id="PF07992"/>
    </source>
</evidence>
<evidence type="ECO:0000256" key="5">
    <source>
        <dbReference type="ARBA" id="ARBA00023002"/>
    </source>
</evidence>
<dbReference type="InterPro" id="IPR036188">
    <property type="entry name" value="FAD/NAD-bd_sf"/>
</dbReference>
<sequence length="475" mass="50246">MPERISVDLCVVGAGSGGLTIAAAGAQLGLSTVLVEGAAMGGDCLNSGCVPSKALIAAARAATQHRHSAAFGISYDPPRIDFARVRAHVKEAIDSIAPHDSQARCEGLGVRVIRAMARFTGPDRLAAGDTEIVARRFCLATGAHPLRPPISGLDRVPHRTHLEIFDLAELPSHLLVIGGGAVGCELGQAFRRLGAAVTILEAKRILGDEDPELVEVIRRRLKSEGIDLREGVAVTGVASAGAGLRVTLGEGAGIATLDGSHLLLAAGRVPASDGLGLEAAGVACDGKAIRIDRRCRTSNRRIFAIGDVTGGPQSTHWATHQAMVAIRSMMFRLPARTRPVILPRVTFTDPELAQVGLTEAEARSAGHAQLVVRRFPFAELDRGETDRNTAGFIKLVATPQGRIIGAGIAGASAGELIHSWSLALASGLSLRAFTEMITAYPTLSEISKRVAGGFYAQRMLTERTRRWVRWLARWP</sequence>
<dbReference type="InterPro" id="IPR016156">
    <property type="entry name" value="FAD/NAD-linked_Rdtase_dimer_sf"/>
</dbReference>
<dbReference type="PANTHER" id="PTHR43014:SF2">
    <property type="entry name" value="MERCURIC REDUCTASE"/>
    <property type="match status" value="1"/>
</dbReference>
<evidence type="ECO:0000256" key="10">
    <source>
        <dbReference type="RuleBase" id="RU003691"/>
    </source>
</evidence>
<evidence type="ECO:0000256" key="8">
    <source>
        <dbReference type="PIRSR" id="PIRSR000350-3"/>
    </source>
</evidence>
<evidence type="ECO:0000256" key="6">
    <source>
        <dbReference type="ARBA" id="ARBA00023157"/>
    </source>
</evidence>
<keyword evidence="4" id="KW-0521">NADP</keyword>
<dbReference type="PROSITE" id="PS00076">
    <property type="entry name" value="PYRIDINE_REDOX_1"/>
    <property type="match status" value="1"/>
</dbReference>
<dbReference type="InterPro" id="IPR001100">
    <property type="entry name" value="Pyr_nuc-diS_OxRdtase"/>
</dbReference>
<keyword evidence="3 8" id="KW-0274">FAD</keyword>
<feature type="disulfide bond" description="Redox-active" evidence="9">
    <location>
        <begin position="44"/>
        <end position="49"/>
    </location>
</feature>
<feature type="binding site" evidence="8">
    <location>
        <position position="201"/>
    </location>
    <ligand>
        <name>NAD(+)</name>
        <dbReference type="ChEBI" id="CHEBI:57540"/>
    </ligand>
</feature>
<feature type="binding site" evidence="8">
    <location>
        <begin position="178"/>
        <end position="185"/>
    </location>
    <ligand>
        <name>NAD(+)</name>
        <dbReference type="ChEBI" id="CHEBI:57540"/>
    </ligand>
</feature>
<dbReference type="InterPro" id="IPR012999">
    <property type="entry name" value="Pyr_OxRdtase_I_AS"/>
</dbReference>
<evidence type="ECO:0000259" key="11">
    <source>
        <dbReference type="Pfam" id="PF02852"/>
    </source>
</evidence>
<evidence type="ECO:0000256" key="7">
    <source>
        <dbReference type="ARBA" id="ARBA00023284"/>
    </source>
</evidence>
<dbReference type="PIRSF" id="PIRSF000350">
    <property type="entry name" value="Mercury_reductase_MerA"/>
    <property type="match status" value="1"/>
</dbReference>
<comment type="cofactor">
    <cofactor evidence="8">
        <name>FAD</name>
        <dbReference type="ChEBI" id="CHEBI:57692"/>
    </cofactor>
    <text evidence="8">Binds 1 FAD per subunit.</text>
</comment>
<dbReference type="SUPFAM" id="SSF51905">
    <property type="entry name" value="FAD/NAD(P)-binding domain"/>
    <property type="match status" value="1"/>
</dbReference>
<feature type="domain" description="FAD/NAD(P)-binding" evidence="12">
    <location>
        <begin position="8"/>
        <end position="322"/>
    </location>
</feature>